<dbReference type="Proteomes" id="UP000248079">
    <property type="component" value="Unassembled WGS sequence"/>
</dbReference>
<evidence type="ECO:0000259" key="1">
    <source>
        <dbReference type="Pfam" id="PF01593"/>
    </source>
</evidence>
<feature type="domain" description="Amine oxidase" evidence="1">
    <location>
        <begin position="18"/>
        <end position="284"/>
    </location>
</feature>
<evidence type="ECO:0000313" key="2">
    <source>
        <dbReference type="EMBL" id="PXY01603.1"/>
    </source>
</evidence>
<dbReference type="PANTHER" id="PTHR42923">
    <property type="entry name" value="PROTOPORPHYRINOGEN OXIDASE"/>
    <property type="match status" value="1"/>
</dbReference>
<keyword evidence="3" id="KW-1185">Reference proteome</keyword>
<dbReference type="SUPFAM" id="SSF51905">
    <property type="entry name" value="FAD/NAD(P)-binding domain"/>
    <property type="match status" value="1"/>
</dbReference>
<dbReference type="EMBL" id="QFLI01000003">
    <property type="protein sequence ID" value="PXY01603.1"/>
    <property type="molecule type" value="Genomic_DNA"/>
</dbReference>
<reference evidence="2 3" key="1">
    <citation type="submission" date="2018-05" db="EMBL/GenBank/DDBJ databases">
        <title>Marinifilum breve JC075T sp. nov., a marine bacterium isolated from Yongle Blue Hole in the South China Sea.</title>
        <authorList>
            <person name="Fu T."/>
        </authorList>
    </citation>
    <scope>NUCLEOTIDE SEQUENCE [LARGE SCALE GENOMIC DNA]</scope>
    <source>
        <strain evidence="2 3">JC075</strain>
    </source>
</reference>
<dbReference type="Pfam" id="PF01593">
    <property type="entry name" value="Amino_oxidase"/>
    <property type="match status" value="1"/>
</dbReference>
<sequence length="425" mass="48671">MKEKLAIIGTGIAGMGVAHLLQKHYDISLFEKNKYVGGHTNTVFVEENGIDIPIDTGFMVFNKETYPNLINLFTELNVPIEKTSMSFSVQHKLSNLEYCGSGFNGLFAQRKNLFNPAFIKMLLQINRFNKESVQDLNCGFLKNQSIADYISQKSYNSDFLEKYLLPMSSAIWSTPPNTSLQFPAESLVRFFLNHGMLGLDTHFQWYTVQNGSESYKQRLIAPFRDKIKTGVKIDTIKNTGDKIEIITAKNEHYFYDKVIVAAHANEALQMLSQPSQLQQDLLSKFQYQENIATLHSDISVMPKNKKVWSSWNYLIDQKNGENRATTIYNMNSLQNVSDKENYFVSINPIDLDENKIHKVLTYFHPIFTIESLKAQKRLQEINQEGQIYFCGSYFGYGFHEDAYASAVQLSKQLLNQETNIQLKAG</sequence>
<name>A0A2V3ZZ89_9BACT</name>
<dbReference type="Gene3D" id="3.30.70.1990">
    <property type="match status" value="1"/>
</dbReference>
<organism evidence="2 3">
    <name type="scientific">Marinifilum breve</name>
    <dbReference type="NCBI Taxonomy" id="2184082"/>
    <lineage>
        <taxon>Bacteria</taxon>
        <taxon>Pseudomonadati</taxon>
        <taxon>Bacteroidota</taxon>
        <taxon>Bacteroidia</taxon>
        <taxon>Marinilabiliales</taxon>
        <taxon>Marinifilaceae</taxon>
    </lineage>
</organism>
<dbReference type="InterPro" id="IPR036188">
    <property type="entry name" value="FAD/NAD-bd_sf"/>
</dbReference>
<dbReference type="RefSeq" id="WP_110360412.1">
    <property type="nucleotide sequence ID" value="NZ_QFLI01000003.1"/>
</dbReference>
<dbReference type="Gene3D" id="1.10.405.20">
    <property type="match status" value="1"/>
</dbReference>
<dbReference type="InterPro" id="IPR002937">
    <property type="entry name" value="Amino_oxidase"/>
</dbReference>
<dbReference type="InterPro" id="IPR050464">
    <property type="entry name" value="Zeta_carotene_desat/Oxidored"/>
</dbReference>
<accession>A0A2V3ZZ89</accession>
<dbReference type="PANTHER" id="PTHR42923:SF17">
    <property type="entry name" value="AMINE OXIDASE DOMAIN-CONTAINING PROTEIN"/>
    <property type="match status" value="1"/>
</dbReference>
<dbReference type="AlphaFoldDB" id="A0A2V3ZZ89"/>
<dbReference type="OrthoDB" id="9774675at2"/>
<proteinExistence type="predicted"/>
<comment type="caution">
    <text evidence="2">The sequence shown here is derived from an EMBL/GenBank/DDBJ whole genome shotgun (WGS) entry which is preliminary data.</text>
</comment>
<dbReference type="GO" id="GO:0016491">
    <property type="term" value="F:oxidoreductase activity"/>
    <property type="evidence" value="ECO:0007669"/>
    <property type="project" value="InterPro"/>
</dbReference>
<evidence type="ECO:0000313" key="3">
    <source>
        <dbReference type="Proteomes" id="UP000248079"/>
    </source>
</evidence>
<gene>
    <name evidence="2" type="ORF">DF185_09025</name>
</gene>
<protein>
    <submittedName>
        <fullName evidence="2">NADP transhydrogenase subunit alpha</fullName>
    </submittedName>
</protein>
<dbReference type="Gene3D" id="3.50.50.60">
    <property type="entry name" value="FAD/NAD(P)-binding domain"/>
    <property type="match status" value="1"/>
</dbReference>